<evidence type="ECO:0000313" key="2">
    <source>
        <dbReference type="EMBL" id="NYD47585.1"/>
    </source>
</evidence>
<sequence length="40" mass="4201">MISLAEITAATRAQRATADRLDDDEARAPALLPGGRAATY</sequence>
<feature type="region of interest" description="Disordered" evidence="1">
    <location>
        <begin position="13"/>
        <end position="40"/>
    </location>
</feature>
<evidence type="ECO:0000256" key="1">
    <source>
        <dbReference type="SAM" id="MobiDB-lite"/>
    </source>
</evidence>
<dbReference type="AlphaFoldDB" id="A0A7Y9EI07"/>
<keyword evidence="3" id="KW-1185">Reference proteome</keyword>
<proteinExistence type="predicted"/>
<protein>
    <submittedName>
        <fullName evidence="2">Uncharacterized protein</fullName>
    </submittedName>
</protein>
<dbReference type="Proteomes" id="UP000529783">
    <property type="component" value="Unassembled WGS sequence"/>
</dbReference>
<dbReference type="RefSeq" id="WP_281382101.1">
    <property type="nucleotide sequence ID" value="NZ_JACCBA010000001.1"/>
</dbReference>
<evidence type="ECO:0000313" key="3">
    <source>
        <dbReference type="Proteomes" id="UP000529783"/>
    </source>
</evidence>
<reference evidence="2 3" key="1">
    <citation type="submission" date="2020-07" db="EMBL/GenBank/DDBJ databases">
        <title>Sequencing the genomes of 1000 actinobacteria strains.</title>
        <authorList>
            <person name="Klenk H.-P."/>
        </authorList>
    </citation>
    <scope>NUCLEOTIDE SEQUENCE [LARGE SCALE GENOMIC DNA]</scope>
    <source>
        <strain evidence="2 3">DSM 40398</strain>
    </source>
</reference>
<dbReference type="EMBL" id="JACCBA010000001">
    <property type="protein sequence ID" value="NYD47585.1"/>
    <property type="molecule type" value="Genomic_DNA"/>
</dbReference>
<organism evidence="2 3">
    <name type="scientific">Actinomadura luteofluorescens</name>
    <dbReference type="NCBI Taxonomy" id="46163"/>
    <lineage>
        <taxon>Bacteria</taxon>
        <taxon>Bacillati</taxon>
        <taxon>Actinomycetota</taxon>
        <taxon>Actinomycetes</taxon>
        <taxon>Streptosporangiales</taxon>
        <taxon>Thermomonosporaceae</taxon>
        <taxon>Actinomadura</taxon>
    </lineage>
</organism>
<name>A0A7Y9EI07_9ACTN</name>
<accession>A0A7Y9EI07</accession>
<comment type="caution">
    <text evidence="2">The sequence shown here is derived from an EMBL/GenBank/DDBJ whole genome shotgun (WGS) entry which is preliminary data.</text>
</comment>
<gene>
    <name evidence="2" type="ORF">BJY14_003568</name>
</gene>